<dbReference type="PANTHER" id="PTHR30250">
    <property type="entry name" value="PST FAMILY PREDICTED COLANIC ACID TRANSPORTER"/>
    <property type="match status" value="1"/>
</dbReference>
<keyword evidence="2" id="KW-1003">Cell membrane</keyword>
<feature type="transmembrane region" description="Helical" evidence="6">
    <location>
        <begin position="340"/>
        <end position="362"/>
    </location>
</feature>
<feature type="transmembrane region" description="Helical" evidence="6">
    <location>
        <begin position="306"/>
        <end position="325"/>
    </location>
</feature>
<protein>
    <submittedName>
        <fullName evidence="7">Uncharacterized protein</fullName>
    </submittedName>
</protein>
<comment type="caution">
    <text evidence="7">The sequence shown here is derived from an EMBL/GenBank/DDBJ whole genome shotgun (WGS) entry which is preliminary data.</text>
</comment>
<sequence length="488" mass="50281">MGALKGMLRPVRLDAPVRTSLARGGALSTLGLLAQGLLRFATAVLVGRVAGRAELGVVASAIATASILALLWPTTSGSAASKFLAAARGSDDPADTRAIAAHLRLRTLQTSGLLGLASMALWLLIDDRTWPGAVCVAALTVAYSAYSFTRGVQFGAGQVLRATAWDVTSVLIGLAGLVALLVAGARGPVLILPLVAAYGIYALAGWPIGLRGGTPRERRRELDVFVLLGTAGTIASTGFLQLSQISAKLVGGDEGAGQYGAALNLATPASMLAASLSLVLLPSLAEAWGRGDEAEFHAQTNRATRALAVVMVAIFGSIIVGSRLLVELIWGPRFAGVEDILPVLVVAILATNLGVASVNALITRSRRGMLVTTGSSLLGMAVGVAVWLVVAPRMGIAGVALGYLCGTLVIAAIPVVVAWRAGGHRWGGVFLRVAAGLAAIGALLAVQRVADLPTILDPVLVLVFLAGWWAMNRGDIARLPIPRPWRRG</sequence>
<evidence type="ECO:0000313" key="8">
    <source>
        <dbReference type="Proteomes" id="UP000660680"/>
    </source>
</evidence>
<feature type="transmembrane region" description="Helical" evidence="6">
    <location>
        <begin position="429"/>
        <end position="446"/>
    </location>
</feature>
<dbReference type="GO" id="GO:0005886">
    <property type="term" value="C:plasma membrane"/>
    <property type="evidence" value="ECO:0007669"/>
    <property type="project" value="UniProtKB-SubCell"/>
</dbReference>
<feature type="transmembrane region" description="Helical" evidence="6">
    <location>
        <begin position="369"/>
        <end position="390"/>
    </location>
</feature>
<reference evidence="7" key="1">
    <citation type="journal article" date="2014" name="Int. J. Syst. Evol. Microbiol.">
        <title>Complete genome sequence of Corynebacterium casei LMG S-19264T (=DSM 44701T), isolated from a smear-ripened cheese.</title>
        <authorList>
            <consortium name="US DOE Joint Genome Institute (JGI-PGF)"/>
            <person name="Walter F."/>
            <person name="Albersmeier A."/>
            <person name="Kalinowski J."/>
            <person name="Ruckert C."/>
        </authorList>
    </citation>
    <scope>NUCLEOTIDE SEQUENCE</scope>
    <source>
        <strain evidence="7">JCM 3276</strain>
    </source>
</reference>
<accession>A0A918G6T8</accession>
<evidence type="ECO:0000256" key="4">
    <source>
        <dbReference type="ARBA" id="ARBA00022989"/>
    </source>
</evidence>
<dbReference type="PANTHER" id="PTHR30250:SF26">
    <property type="entry name" value="PSMA PROTEIN"/>
    <property type="match status" value="1"/>
</dbReference>
<comment type="subcellular location">
    <subcellularLocation>
        <location evidence="1">Cell membrane</location>
        <topology evidence="1">Multi-pass membrane protein</topology>
    </subcellularLocation>
</comment>
<feature type="transmembrane region" description="Helical" evidence="6">
    <location>
        <begin position="190"/>
        <end position="210"/>
    </location>
</feature>
<evidence type="ECO:0000256" key="1">
    <source>
        <dbReference type="ARBA" id="ARBA00004651"/>
    </source>
</evidence>
<keyword evidence="8" id="KW-1185">Reference proteome</keyword>
<feature type="transmembrane region" description="Helical" evidence="6">
    <location>
        <begin position="107"/>
        <end position="125"/>
    </location>
</feature>
<feature type="transmembrane region" description="Helical" evidence="6">
    <location>
        <begin position="131"/>
        <end position="152"/>
    </location>
</feature>
<keyword evidence="3 6" id="KW-0812">Transmembrane</keyword>
<proteinExistence type="predicted"/>
<feature type="transmembrane region" description="Helical" evidence="6">
    <location>
        <begin position="452"/>
        <end position="471"/>
    </location>
</feature>
<feature type="transmembrane region" description="Helical" evidence="6">
    <location>
        <begin position="262"/>
        <end position="285"/>
    </location>
</feature>
<dbReference type="InterPro" id="IPR050833">
    <property type="entry name" value="Poly_Biosynth_Transport"/>
</dbReference>
<feature type="transmembrane region" description="Helical" evidence="6">
    <location>
        <begin position="222"/>
        <end position="242"/>
    </location>
</feature>
<feature type="transmembrane region" description="Helical" evidence="6">
    <location>
        <begin position="53"/>
        <end position="72"/>
    </location>
</feature>
<name>A0A918G6T8_9PSEU</name>
<feature type="transmembrane region" description="Helical" evidence="6">
    <location>
        <begin position="21"/>
        <end position="41"/>
    </location>
</feature>
<feature type="transmembrane region" description="Helical" evidence="6">
    <location>
        <begin position="164"/>
        <end position="184"/>
    </location>
</feature>
<evidence type="ECO:0000256" key="2">
    <source>
        <dbReference type="ARBA" id="ARBA00022475"/>
    </source>
</evidence>
<dbReference type="AlphaFoldDB" id="A0A918G6T8"/>
<dbReference type="EMBL" id="BMRB01000001">
    <property type="protein sequence ID" value="GGS21121.1"/>
    <property type="molecule type" value="Genomic_DNA"/>
</dbReference>
<feature type="transmembrane region" description="Helical" evidence="6">
    <location>
        <begin position="396"/>
        <end position="417"/>
    </location>
</feature>
<dbReference type="Proteomes" id="UP000660680">
    <property type="component" value="Unassembled WGS sequence"/>
</dbReference>
<dbReference type="RefSeq" id="WP_189209255.1">
    <property type="nucleotide sequence ID" value="NZ_BMRB01000001.1"/>
</dbReference>
<evidence type="ECO:0000256" key="3">
    <source>
        <dbReference type="ARBA" id="ARBA00022692"/>
    </source>
</evidence>
<evidence type="ECO:0000256" key="5">
    <source>
        <dbReference type="ARBA" id="ARBA00023136"/>
    </source>
</evidence>
<organism evidence="7 8">
    <name type="scientific">Actinokineospora fastidiosa</name>
    <dbReference type="NCBI Taxonomy" id="1816"/>
    <lineage>
        <taxon>Bacteria</taxon>
        <taxon>Bacillati</taxon>
        <taxon>Actinomycetota</taxon>
        <taxon>Actinomycetes</taxon>
        <taxon>Pseudonocardiales</taxon>
        <taxon>Pseudonocardiaceae</taxon>
        <taxon>Actinokineospora</taxon>
    </lineage>
</organism>
<gene>
    <name evidence="7" type="ORF">GCM10010171_12260</name>
</gene>
<keyword evidence="4 6" id="KW-1133">Transmembrane helix</keyword>
<evidence type="ECO:0000256" key="6">
    <source>
        <dbReference type="SAM" id="Phobius"/>
    </source>
</evidence>
<reference evidence="7" key="2">
    <citation type="submission" date="2020-09" db="EMBL/GenBank/DDBJ databases">
        <authorList>
            <person name="Sun Q."/>
            <person name="Ohkuma M."/>
        </authorList>
    </citation>
    <scope>NUCLEOTIDE SEQUENCE</scope>
    <source>
        <strain evidence="7">JCM 3276</strain>
    </source>
</reference>
<keyword evidence="5 6" id="KW-0472">Membrane</keyword>
<evidence type="ECO:0000313" key="7">
    <source>
        <dbReference type="EMBL" id="GGS21121.1"/>
    </source>
</evidence>